<evidence type="ECO:0000313" key="3">
    <source>
        <dbReference type="EMBL" id="PDV97972.1"/>
    </source>
</evidence>
<name>A0A2H3KJB1_9CHLR</name>
<dbReference type="InterPro" id="IPR005674">
    <property type="entry name" value="CocE/Ser_esterase"/>
</dbReference>
<dbReference type="InterPro" id="IPR029058">
    <property type="entry name" value="AB_hydrolase_fold"/>
</dbReference>
<dbReference type="Proteomes" id="UP000220922">
    <property type="component" value="Unassembled WGS sequence"/>
</dbReference>
<keyword evidence="1" id="KW-0378">Hydrolase</keyword>
<dbReference type="Pfam" id="PF08530">
    <property type="entry name" value="PepX_C"/>
    <property type="match status" value="1"/>
</dbReference>
<evidence type="ECO:0000259" key="2">
    <source>
        <dbReference type="SMART" id="SM00939"/>
    </source>
</evidence>
<dbReference type="Gene3D" id="1.10.3020.10">
    <property type="entry name" value="alpha-amino acid ester hydrolase ( Helical cap domain)"/>
    <property type="match status" value="1"/>
</dbReference>
<reference evidence="3" key="1">
    <citation type="submission" date="2016-05" db="EMBL/GenBank/DDBJ databases">
        <authorList>
            <person name="Lavstsen T."/>
            <person name="Jespersen J.S."/>
        </authorList>
    </citation>
    <scope>NUCLEOTIDE SEQUENCE [LARGE SCALE GENOMIC DNA]</scope>
    <source>
        <strain evidence="3">B7-9</strain>
    </source>
</reference>
<dbReference type="InterPro" id="IPR008979">
    <property type="entry name" value="Galactose-bd-like_sf"/>
</dbReference>
<evidence type="ECO:0000256" key="1">
    <source>
        <dbReference type="ARBA" id="ARBA00022801"/>
    </source>
</evidence>
<dbReference type="EMBL" id="LYXE01000116">
    <property type="protein sequence ID" value="PDV97972.1"/>
    <property type="molecule type" value="Genomic_DNA"/>
</dbReference>
<dbReference type="SUPFAM" id="SSF53474">
    <property type="entry name" value="alpha/beta-Hydrolases"/>
    <property type="match status" value="1"/>
</dbReference>
<dbReference type="GO" id="GO:0008239">
    <property type="term" value="F:dipeptidyl-peptidase activity"/>
    <property type="evidence" value="ECO:0007669"/>
    <property type="project" value="InterPro"/>
</dbReference>
<proteinExistence type="predicted"/>
<organism evidence="3 4">
    <name type="scientific">Candidatus Chloroploca asiatica</name>
    <dbReference type="NCBI Taxonomy" id="1506545"/>
    <lineage>
        <taxon>Bacteria</taxon>
        <taxon>Bacillati</taxon>
        <taxon>Chloroflexota</taxon>
        <taxon>Chloroflexia</taxon>
        <taxon>Chloroflexales</taxon>
        <taxon>Chloroflexineae</taxon>
        <taxon>Oscillochloridaceae</taxon>
        <taxon>Candidatus Chloroploca</taxon>
    </lineage>
</organism>
<dbReference type="PANTHER" id="PTHR43056:SF10">
    <property type="entry name" value="COCE_NOND FAMILY, PUTATIVE (AFU_ORTHOLOGUE AFUA_7G00600)-RELATED"/>
    <property type="match status" value="1"/>
</dbReference>
<gene>
    <name evidence="3" type="ORF">A9Q02_16670</name>
</gene>
<sequence length="591" mass="64887">MRRSLVAIGIAGLGLVGVGLYARRRQIIARAFGLRPPEYAVAAEYDLPVPMSDGTVLYADRFFPRASGQFPTILIRTPYGRPSETRLLGPGGLMGAALFAERGYNVVVQGVRGRFRSDGVFEPFVHEQEDGRTTLDWIAAQPWFEGNLGMWGPSYLGYTQWAVAADAPPFLKAIMPVITTSRFSHSFYPGGPFAYESSLRWATYLEATNRRSLDLVALVRVLRPQREATLAATLASAPLAEADRRATGAVQPFFQQWLAEPGPDGAYWSRVDFDRSLARVTPAVHLVAAWYDIFLRDQLADYTDLLAADARPYLTVLAGHHTSNSILGASVREGLTWFDALLHGRDVPRRRAVRLALLGAHETHEMDFWPPPAQLQRFYLHAGGWLRETRAQEAAASSFAYDPHDPTPSVGGPVLSPNGGARNQALVEARRDVLLFTSVPLEAPLDVLGYVRLEVFVRSNLAYFDLVGRLCAVDPDGQSINVCEGAIRVEPGVGEVQPDGSLRLELDLWATARRFQAGQRLRLHICSGAHPRWNVNSGDGRALIDAVPAGLRARQTVFHDAEHPSVLLLPVVSEATRQAMAGAQLQEVVTS</sequence>
<dbReference type="Gene3D" id="2.60.120.260">
    <property type="entry name" value="Galactose-binding domain-like"/>
    <property type="match status" value="1"/>
</dbReference>
<dbReference type="InterPro" id="IPR000383">
    <property type="entry name" value="Xaa-Pro-like_dom"/>
</dbReference>
<dbReference type="SUPFAM" id="SSF49785">
    <property type="entry name" value="Galactose-binding domain-like"/>
    <property type="match status" value="1"/>
</dbReference>
<dbReference type="PANTHER" id="PTHR43056">
    <property type="entry name" value="PEPTIDASE S9 PROLYL OLIGOPEPTIDASE"/>
    <property type="match status" value="1"/>
</dbReference>
<protein>
    <submittedName>
        <fullName evidence="3">X-Pro dipeptidyl-peptidase</fullName>
    </submittedName>
</protein>
<dbReference type="InterPro" id="IPR050585">
    <property type="entry name" value="Xaa-Pro_dipeptidyl-ppase/CocE"/>
</dbReference>
<dbReference type="OrthoDB" id="319764at2"/>
<dbReference type="NCBIfam" id="TIGR00976">
    <property type="entry name" value="CocE_NonD"/>
    <property type="match status" value="1"/>
</dbReference>
<dbReference type="Pfam" id="PF02129">
    <property type="entry name" value="Peptidase_S15"/>
    <property type="match status" value="1"/>
</dbReference>
<dbReference type="SMART" id="SM00939">
    <property type="entry name" value="PepX_C"/>
    <property type="match status" value="1"/>
</dbReference>
<dbReference type="AlphaFoldDB" id="A0A2H3KJB1"/>
<keyword evidence="4" id="KW-1185">Reference proteome</keyword>
<dbReference type="InterPro" id="IPR013736">
    <property type="entry name" value="Xaa-Pro_dipept_C"/>
</dbReference>
<dbReference type="RefSeq" id="WP_097653952.1">
    <property type="nucleotide sequence ID" value="NZ_LYXE01000116.1"/>
</dbReference>
<dbReference type="Gene3D" id="3.40.50.1820">
    <property type="entry name" value="alpha/beta hydrolase"/>
    <property type="match status" value="1"/>
</dbReference>
<feature type="domain" description="Xaa-Pro dipeptidyl-peptidase C-terminal" evidence="2">
    <location>
        <begin position="335"/>
        <end position="568"/>
    </location>
</feature>
<accession>A0A2H3KJB1</accession>
<comment type="caution">
    <text evidence="3">The sequence shown here is derived from an EMBL/GenBank/DDBJ whole genome shotgun (WGS) entry which is preliminary data.</text>
</comment>
<evidence type="ECO:0000313" key="4">
    <source>
        <dbReference type="Proteomes" id="UP000220922"/>
    </source>
</evidence>